<accession>A0AAV4LC09</accession>
<keyword evidence="3" id="KW-1185">Reference proteome</keyword>
<dbReference type="EMBL" id="BOQE01000001">
    <property type="protein sequence ID" value="GIM45199.1"/>
    <property type="molecule type" value="Genomic_DNA"/>
</dbReference>
<evidence type="ECO:0000256" key="1">
    <source>
        <dbReference type="SAM" id="MobiDB-lite"/>
    </source>
</evidence>
<sequence>MDFSFLVNSIGKKVQVERGGPDKLEGKLVFIRPEFLILETEQNGYVYVQSRHIKTVSEPVIPEIQANQVNMEEKNMNILPMVEAEDFTELLRKLRHRLIRVNHGGPNVIQGVLIEVGDGSVTILHQMKDFVYYPIYHIRSVTCIFNNQNEKKNENKQANEMTQDSSKDRGLNELSESDVSGKARSETSGRKNEHSKSDYSGRAR</sequence>
<gene>
    <name evidence="2" type="ORF">DNHGIG_07480</name>
</gene>
<evidence type="ECO:0000313" key="3">
    <source>
        <dbReference type="Proteomes" id="UP001057291"/>
    </source>
</evidence>
<dbReference type="AlphaFoldDB" id="A0AAV4LC09"/>
<evidence type="ECO:0000313" key="2">
    <source>
        <dbReference type="EMBL" id="GIM45199.1"/>
    </source>
</evidence>
<reference evidence="2" key="1">
    <citation type="journal article" date="2023" name="Int. J. Syst. Evol. Microbiol.">
        <title>Collibacillus ludicampi gen. nov., sp. nov., a new soil bacterium of the family Alicyclobacillaceae.</title>
        <authorList>
            <person name="Jojima T."/>
            <person name="Ioku Y."/>
            <person name="Fukuta Y."/>
            <person name="Shirasaka N."/>
            <person name="Matsumura Y."/>
            <person name="Mori M."/>
        </authorList>
    </citation>
    <scope>NUCLEOTIDE SEQUENCE</scope>
    <source>
        <strain evidence="2">TP075</strain>
    </source>
</reference>
<evidence type="ECO:0008006" key="4">
    <source>
        <dbReference type="Google" id="ProtNLM"/>
    </source>
</evidence>
<feature type="region of interest" description="Disordered" evidence="1">
    <location>
        <begin position="153"/>
        <end position="204"/>
    </location>
</feature>
<dbReference type="Proteomes" id="UP001057291">
    <property type="component" value="Unassembled WGS sequence"/>
</dbReference>
<comment type="caution">
    <text evidence="2">The sequence shown here is derived from an EMBL/GenBank/DDBJ whole genome shotgun (WGS) entry which is preliminary data.</text>
</comment>
<feature type="compositionally biased region" description="Basic and acidic residues" evidence="1">
    <location>
        <begin position="179"/>
        <end position="204"/>
    </location>
</feature>
<name>A0AAV4LC09_9BACL</name>
<dbReference type="RefSeq" id="WP_282198423.1">
    <property type="nucleotide sequence ID" value="NZ_BOQE01000001.1"/>
</dbReference>
<protein>
    <recommendedName>
        <fullName evidence="4">Spore coat protein</fullName>
    </recommendedName>
</protein>
<organism evidence="2 3">
    <name type="scientific">Collibacillus ludicampi</name>
    <dbReference type="NCBI Taxonomy" id="2771369"/>
    <lineage>
        <taxon>Bacteria</taxon>
        <taxon>Bacillati</taxon>
        <taxon>Bacillota</taxon>
        <taxon>Bacilli</taxon>
        <taxon>Bacillales</taxon>
        <taxon>Alicyclobacillaceae</taxon>
        <taxon>Collibacillus</taxon>
    </lineage>
</organism>
<proteinExistence type="predicted"/>